<dbReference type="AlphaFoldDB" id="A0A7W7D948"/>
<evidence type="ECO:0000313" key="2">
    <source>
        <dbReference type="Proteomes" id="UP000542210"/>
    </source>
</evidence>
<dbReference type="Proteomes" id="UP000542210">
    <property type="component" value="Unassembled WGS sequence"/>
</dbReference>
<organism evidence="1 2">
    <name type="scientific">Sphaerisporangium siamense</name>
    <dbReference type="NCBI Taxonomy" id="795645"/>
    <lineage>
        <taxon>Bacteria</taxon>
        <taxon>Bacillati</taxon>
        <taxon>Actinomycetota</taxon>
        <taxon>Actinomycetes</taxon>
        <taxon>Streptosporangiales</taxon>
        <taxon>Streptosporangiaceae</taxon>
        <taxon>Sphaerisporangium</taxon>
    </lineage>
</organism>
<keyword evidence="2" id="KW-1185">Reference proteome</keyword>
<sequence length="157" mass="17825">MNGPLEAIVADPADDELLDDLARRYLAYQYRPGTRPEDLLLERLGPVLVRLRLAEARETRSLQESLAEHQDLLDLKAELAAITDSLREVRAQRDALLALVGVSDLRRTVLIHELVTEADLWRAQAYAEADKVAELRDEVHRLRAELQVLQRQNTSPT</sequence>
<name>A0A7W7D948_9ACTN</name>
<evidence type="ECO:0000313" key="1">
    <source>
        <dbReference type="EMBL" id="MBB4702554.1"/>
    </source>
</evidence>
<gene>
    <name evidence="1" type="ORF">BJ982_004098</name>
</gene>
<dbReference type="EMBL" id="JACHND010000001">
    <property type="protein sequence ID" value="MBB4702554.1"/>
    <property type="molecule type" value="Genomic_DNA"/>
</dbReference>
<dbReference type="RefSeq" id="WP_184882409.1">
    <property type="nucleotide sequence ID" value="NZ_BOOV01000033.1"/>
</dbReference>
<reference evidence="1 2" key="1">
    <citation type="submission" date="2020-08" db="EMBL/GenBank/DDBJ databases">
        <title>Sequencing the genomes of 1000 actinobacteria strains.</title>
        <authorList>
            <person name="Klenk H.-P."/>
        </authorList>
    </citation>
    <scope>NUCLEOTIDE SEQUENCE [LARGE SCALE GENOMIC DNA]</scope>
    <source>
        <strain evidence="1 2">DSM 45784</strain>
    </source>
</reference>
<protein>
    <submittedName>
        <fullName evidence="1">Putative nucleic acid-binding Zn-ribbon protein</fullName>
    </submittedName>
</protein>
<proteinExistence type="predicted"/>
<comment type="caution">
    <text evidence="1">The sequence shown here is derived from an EMBL/GenBank/DDBJ whole genome shotgun (WGS) entry which is preliminary data.</text>
</comment>
<accession>A0A7W7D948</accession>